<keyword evidence="1" id="KW-0150">Chloroplast</keyword>
<keyword evidence="1" id="KW-0687">Ribonucleoprotein</keyword>
<gene>
    <name evidence="1" type="primary">rps16</name>
</gene>
<dbReference type="GO" id="GO:0005840">
    <property type="term" value="C:ribosome"/>
    <property type="evidence" value="ECO:0007669"/>
    <property type="project" value="UniProtKB-KW"/>
</dbReference>
<dbReference type="EMBL" id="MN897725">
    <property type="protein sequence ID" value="QJE37013.1"/>
    <property type="molecule type" value="Genomic_DNA"/>
</dbReference>
<accession>A0A6M3TW19</accession>
<evidence type="ECO:0000313" key="1">
    <source>
        <dbReference type="EMBL" id="QJE37013.1"/>
    </source>
</evidence>
<dbReference type="AlphaFoldDB" id="A0A6M3TW19"/>
<keyword evidence="1" id="KW-0689">Ribosomal protein</keyword>
<organism evidence="1">
    <name type="scientific">Taiwania flousiana</name>
    <dbReference type="NCBI Taxonomy" id="99815"/>
    <lineage>
        <taxon>Eukaryota</taxon>
        <taxon>Viridiplantae</taxon>
        <taxon>Streptophyta</taxon>
        <taxon>Embryophyta</taxon>
        <taxon>Tracheophyta</taxon>
        <taxon>Spermatophyta</taxon>
        <taxon>Pinopsida</taxon>
        <taxon>Pinidae</taxon>
        <taxon>Conifers II</taxon>
        <taxon>Cupressales</taxon>
        <taxon>Cupressaceae</taxon>
        <taxon>Taiwania</taxon>
    </lineage>
</organism>
<keyword evidence="1" id="KW-0934">Plastid</keyword>
<sequence length="37" mass="4494">MRKIRLKRCGRKQQARFIYNAIVHFLELEAQVFFLGI</sequence>
<proteinExistence type="predicted"/>
<reference evidence="1" key="1">
    <citation type="journal article" date="2020" name="Mitochondrial DNA Part B Resour">
        <title>The complete chloroplast genome sequence of Taiwania flousiana.</title>
        <authorList>
            <person name="Wang Q."/>
            <person name="Li Y."/>
            <person name="Yuan X."/>
            <person name="Wang Y."/>
        </authorList>
    </citation>
    <scope>NUCLEOTIDE SEQUENCE</scope>
    <source>
        <strain evidence="1">YAF001</strain>
    </source>
</reference>
<name>A0A6M3TW19_9CONI</name>
<protein>
    <submittedName>
        <fullName evidence="1">Ribosomal protein S16</fullName>
    </submittedName>
</protein>
<geneLocation type="chloroplast" evidence="1"/>